<dbReference type="CDD" id="cd13603">
    <property type="entry name" value="PBP2_TRAP_Siap_TeaA_like"/>
    <property type="match status" value="1"/>
</dbReference>
<dbReference type="PIRSF" id="PIRSF006470">
    <property type="entry name" value="DctB"/>
    <property type="match status" value="1"/>
</dbReference>
<comment type="similarity">
    <text evidence="1">Belongs to the bacterial solute-binding protein 7 family.</text>
</comment>
<proteinExistence type="inferred from homology"/>
<evidence type="ECO:0000256" key="3">
    <source>
        <dbReference type="ARBA" id="ARBA00022729"/>
    </source>
</evidence>
<evidence type="ECO:0000313" key="6">
    <source>
        <dbReference type="Proteomes" id="UP000001421"/>
    </source>
</evidence>
<keyword evidence="2" id="KW-0813">Transport</keyword>
<dbReference type="GO" id="GO:0030288">
    <property type="term" value="C:outer membrane-bounded periplasmic space"/>
    <property type="evidence" value="ECO:0007669"/>
    <property type="project" value="InterPro"/>
</dbReference>
<dbReference type="EMBL" id="BX640433">
    <property type="protein sequence ID" value="CAE38803.1"/>
    <property type="molecule type" value="Genomic_DNA"/>
</dbReference>
<dbReference type="Proteomes" id="UP000001421">
    <property type="component" value="Chromosome"/>
</dbReference>
<dbReference type="NCBIfam" id="TIGR00787">
    <property type="entry name" value="dctP"/>
    <property type="match status" value="1"/>
</dbReference>
<feature type="chain" id="PRO_5004293354" evidence="4">
    <location>
        <begin position="39"/>
        <end position="351"/>
    </location>
</feature>
<organism evidence="5 6">
    <name type="scientific">Bordetella parapertussis (strain 12822 / ATCC BAA-587 / NCTC 13253)</name>
    <dbReference type="NCBI Taxonomy" id="257311"/>
    <lineage>
        <taxon>Bacteria</taxon>
        <taxon>Pseudomonadati</taxon>
        <taxon>Pseudomonadota</taxon>
        <taxon>Betaproteobacteria</taxon>
        <taxon>Burkholderiales</taxon>
        <taxon>Alcaligenaceae</taxon>
        <taxon>Bordetella</taxon>
    </lineage>
</organism>
<dbReference type="PANTHER" id="PTHR33376:SF7">
    <property type="entry name" value="C4-DICARBOXYLATE-BINDING PROTEIN DCTB"/>
    <property type="match status" value="1"/>
</dbReference>
<dbReference type="HOGENOM" id="CLU_036176_1_3_4"/>
<dbReference type="InterPro" id="IPR018389">
    <property type="entry name" value="DctP_fam"/>
</dbReference>
<evidence type="ECO:0000313" key="5">
    <source>
        <dbReference type="EMBL" id="CAE38803.1"/>
    </source>
</evidence>
<protein>
    <submittedName>
        <fullName evidence="5">Periplasmic solute-binding transport protein</fullName>
    </submittedName>
</protein>
<dbReference type="PANTHER" id="PTHR33376">
    <property type="match status" value="1"/>
</dbReference>
<accession>Q7W4Y7</accession>
<evidence type="ECO:0000256" key="2">
    <source>
        <dbReference type="ARBA" id="ARBA00022448"/>
    </source>
</evidence>
<feature type="signal peptide" evidence="4">
    <location>
        <begin position="1"/>
        <end position="38"/>
    </location>
</feature>
<keyword evidence="3 4" id="KW-0732">Signal</keyword>
<dbReference type="InterPro" id="IPR004682">
    <property type="entry name" value="TRAP_DctP"/>
</dbReference>
<reference evidence="5 6" key="1">
    <citation type="journal article" date="2003" name="Nat. Genet.">
        <title>Comparative analysis of the genome sequences of Bordetella pertussis, Bordetella parapertussis and Bordetella bronchiseptica.</title>
        <authorList>
            <person name="Parkhill J."/>
            <person name="Sebaihia M."/>
            <person name="Preston A."/>
            <person name="Murphy L.D."/>
            <person name="Thomson N.R."/>
            <person name="Harris D.E."/>
            <person name="Holden M.T.G."/>
            <person name="Churcher C.M."/>
            <person name="Bentley S.D."/>
            <person name="Mungall K.L."/>
            <person name="Cerdeno-Tarraga A.-M."/>
            <person name="Temple L."/>
            <person name="James K.D."/>
            <person name="Harris B."/>
            <person name="Quail M.A."/>
            <person name="Achtman M."/>
            <person name="Atkin R."/>
            <person name="Baker S."/>
            <person name="Basham D."/>
            <person name="Bason N."/>
            <person name="Cherevach I."/>
            <person name="Chillingworth T."/>
            <person name="Collins M."/>
            <person name="Cronin A."/>
            <person name="Davis P."/>
            <person name="Doggett J."/>
            <person name="Feltwell T."/>
            <person name="Goble A."/>
            <person name="Hamlin N."/>
            <person name="Hauser H."/>
            <person name="Holroyd S."/>
            <person name="Jagels K."/>
            <person name="Leather S."/>
            <person name="Moule S."/>
            <person name="Norberczak H."/>
            <person name="O'Neil S."/>
            <person name="Ormond D."/>
            <person name="Price C."/>
            <person name="Rabbinowitsch E."/>
            <person name="Rutter S."/>
            <person name="Sanders M."/>
            <person name="Saunders D."/>
            <person name="Seeger K."/>
            <person name="Sharp S."/>
            <person name="Simmonds M."/>
            <person name="Skelton J."/>
            <person name="Squares R."/>
            <person name="Squares S."/>
            <person name="Stevens K."/>
            <person name="Unwin L."/>
            <person name="Whitehead S."/>
            <person name="Barrell B.G."/>
            <person name="Maskell D.J."/>
        </authorList>
    </citation>
    <scope>NUCLEOTIDE SEQUENCE [LARGE SCALE GENOMIC DNA]</scope>
    <source>
        <strain evidence="5 6">12822 / ATCC BAA-587 / NCTC 13253</strain>
    </source>
</reference>
<dbReference type="Gene3D" id="3.40.190.170">
    <property type="entry name" value="Bacterial extracellular solute-binding protein, family 7"/>
    <property type="match status" value="1"/>
</dbReference>
<sequence>MGSTYGAFLMTTLFSSLKTFGAACLLAASSVMSPGAHAQDIRVRLGHVFAIGSPQEVAGKEFAELVKTRSNGQMEIALFPAGQLGGDEALGRELARGSLDLAFLNVAGLTGLDPLLDIHYLPYAVSTFEEADRIHFNPDGVIQKTTRETLRKRRIEPLAFFELEFRSITNSQRPVATPEDLRGMKLRTPSVTNIKTLFEAAGAHPLALPFPELFTALQQGTVDGQDNGPALTYTSRLFEAQKYMTLTNHIYAIGAIASSERFWKRLNDEQKAIVLAAAEEAARNQIANNRKLNREYVEKIRQGGVAVIELDAQAMRPFRELGRAQWDKLASVYGAERIQALRDELAKNNIQ</sequence>
<dbReference type="AlphaFoldDB" id="Q7W4Y7"/>
<dbReference type="KEGG" id="bpa:BPP3519"/>
<dbReference type="Pfam" id="PF03480">
    <property type="entry name" value="DctP"/>
    <property type="match status" value="1"/>
</dbReference>
<dbReference type="GO" id="GO:0055085">
    <property type="term" value="P:transmembrane transport"/>
    <property type="evidence" value="ECO:0007669"/>
    <property type="project" value="InterPro"/>
</dbReference>
<dbReference type="InterPro" id="IPR038404">
    <property type="entry name" value="TRAP_DctP_sf"/>
</dbReference>
<dbReference type="SUPFAM" id="SSF53850">
    <property type="entry name" value="Periplasmic binding protein-like II"/>
    <property type="match status" value="1"/>
</dbReference>
<gene>
    <name evidence="5" type="ordered locus">BPP3519</name>
</gene>
<evidence type="ECO:0000256" key="1">
    <source>
        <dbReference type="ARBA" id="ARBA00009023"/>
    </source>
</evidence>
<evidence type="ECO:0000256" key="4">
    <source>
        <dbReference type="SAM" id="SignalP"/>
    </source>
</evidence>
<name>Q7W4Y7_BORPA</name>
<dbReference type="NCBIfam" id="NF037995">
    <property type="entry name" value="TRAP_S1"/>
    <property type="match status" value="1"/>
</dbReference>